<sequence length="300" mass="32357">MKFANLIRFSIALLATFVLANTVLANDGRITLKTAAKITGPIACLGEIAVVDVADPTLRAELMGLQVTPAPSIGQSAYLSINDIRSILSAHGYSAGEIAISGSSRVRIEGGAPAEIKEPSRQVSRTLPRRTFAGRLLPEPTEQEVMTVAHVVRNVRRGEIIQPGDVEMRQLSVIRQEDGYPTNLESVIGKEAARGISADRPIASKDVREPVIVRRNEVVTIFARAGNIIVRREMLALNDAGKGELVEVQPVAPNSFGRAREAERFQAQVVGPGEAVVLTGYTKVEPSHPNQPHTQLGARR</sequence>
<dbReference type="Gene3D" id="3.90.1210.10">
    <property type="entry name" value="Antifreeze-like/N-acetylneuraminic acid synthase C-terminal domain"/>
    <property type="match status" value="1"/>
</dbReference>
<feature type="signal peptide" evidence="4">
    <location>
        <begin position="1"/>
        <end position="20"/>
    </location>
</feature>
<dbReference type="InterPro" id="IPR017585">
    <property type="entry name" value="SAF_FlgA"/>
</dbReference>
<keyword evidence="6" id="KW-0282">Flagellum</keyword>
<dbReference type="SMART" id="SM00858">
    <property type="entry name" value="SAF"/>
    <property type="match status" value="1"/>
</dbReference>
<reference evidence="6 7" key="1">
    <citation type="submission" date="2018-02" db="EMBL/GenBank/DDBJ databases">
        <title>Comparative genomes isolates from brazilian mangrove.</title>
        <authorList>
            <person name="Araujo J.E."/>
            <person name="Taketani R.G."/>
            <person name="Silva M.C.P."/>
            <person name="Loureco M.V."/>
            <person name="Andreote F.D."/>
        </authorList>
    </citation>
    <scope>NUCLEOTIDE SEQUENCE [LARGE SCALE GENOMIC DNA]</scope>
    <source>
        <strain evidence="6 7">Hex-1 MGV</strain>
    </source>
</reference>
<gene>
    <name evidence="6" type="primary">flgA</name>
    <name evidence="6" type="ORF">C5Y83_02580</name>
</gene>
<dbReference type="OrthoDB" id="259257at2"/>
<keyword evidence="3" id="KW-0574">Periplasm</keyword>
<evidence type="ECO:0000313" key="7">
    <source>
        <dbReference type="Proteomes" id="UP000238322"/>
    </source>
</evidence>
<dbReference type="GO" id="GO:0044780">
    <property type="term" value="P:bacterial-type flagellum assembly"/>
    <property type="evidence" value="ECO:0007669"/>
    <property type="project" value="InterPro"/>
</dbReference>
<dbReference type="CDD" id="cd11614">
    <property type="entry name" value="SAF_CpaB_FlgA_like"/>
    <property type="match status" value="1"/>
</dbReference>
<dbReference type="Proteomes" id="UP000238322">
    <property type="component" value="Unassembled WGS sequence"/>
</dbReference>
<dbReference type="RefSeq" id="WP_105328088.1">
    <property type="nucleotide sequence ID" value="NZ_PUHY01000004.1"/>
</dbReference>
<organism evidence="6 7">
    <name type="scientific">Blastopirellula marina</name>
    <dbReference type="NCBI Taxonomy" id="124"/>
    <lineage>
        <taxon>Bacteria</taxon>
        <taxon>Pseudomonadati</taxon>
        <taxon>Planctomycetota</taxon>
        <taxon>Planctomycetia</taxon>
        <taxon>Pirellulales</taxon>
        <taxon>Pirellulaceae</taxon>
        <taxon>Blastopirellula</taxon>
    </lineage>
</organism>
<keyword evidence="2 4" id="KW-0732">Signal</keyword>
<evidence type="ECO:0000256" key="2">
    <source>
        <dbReference type="ARBA" id="ARBA00022729"/>
    </source>
</evidence>
<name>A0A2S8G5X1_9BACT</name>
<comment type="subcellular location">
    <subcellularLocation>
        <location evidence="1">Periplasm</location>
    </subcellularLocation>
</comment>
<evidence type="ECO:0000256" key="4">
    <source>
        <dbReference type="SAM" id="SignalP"/>
    </source>
</evidence>
<dbReference type="Pfam" id="PF13144">
    <property type="entry name" value="ChapFlgA"/>
    <property type="match status" value="1"/>
</dbReference>
<dbReference type="NCBIfam" id="TIGR03170">
    <property type="entry name" value="flgA_cterm"/>
    <property type="match status" value="1"/>
</dbReference>
<feature type="domain" description="SAF" evidence="5">
    <location>
        <begin position="146"/>
        <end position="208"/>
    </location>
</feature>
<dbReference type="PANTHER" id="PTHR36307:SF1">
    <property type="entry name" value="FLAGELLA BASAL BODY P-RING FORMATION PROTEIN FLGA"/>
    <property type="match status" value="1"/>
</dbReference>
<dbReference type="InterPro" id="IPR013974">
    <property type="entry name" value="SAF"/>
</dbReference>
<keyword evidence="6" id="KW-0966">Cell projection</keyword>
<evidence type="ECO:0000313" key="6">
    <source>
        <dbReference type="EMBL" id="PQO39651.1"/>
    </source>
</evidence>
<evidence type="ECO:0000256" key="3">
    <source>
        <dbReference type="ARBA" id="ARBA00022764"/>
    </source>
</evidence>
<protein>
    <submittedName>
        <fullName evidence="6">Flagella basal body P-ring formation protein FlgA</fullName>
    </submittedName>
</protein>
<evidence type="ECO:0000259" key="5">
    <source>
        <dbReference type="SMART" id="SM00858"/>
    </source>
</evidence>
<accession>A0A2S8G5X1</accession>
<feature type="chain" id="PRO_5015760936" evidence="4">
    <location>
        <begin position="21"/>
        <end position="300"/>
    </location>
</feature>
<evidence type="ECO:0000256" key="1">
    <source>
        <dbReference type="ARBA" id="ARBA00004418"/>
    </source>
</evidence>
<dbReference type="InterPro" id="IPR039246">
    <property type="entry name" value="Flagellar_FlgA"/>
</dbReference>
<dbReference type="AlphaFoldDB" id="A0A2S8G5X1"/>
<keyword evidence="6" id="KW-0969">Cilium</keyword>
<dbReference type="PANTHER" id="PTHR36307">
    <property type="entry name" value="FLAGELLA BASAL BODY P-RING FORMATION PROTEIN FLGA"/>
    <property type="match status" value="1"/>
</dbReference>
<dbReference type="EMBL" id="PUHY01000004">
    <property type="protein sequence ID" value="PQO39651.1"/>
    <property type="molecule type" value="Genomic_DNA"/>
</dbReference>
<comment type="caution">
    <text evidence="6">The sequence shown here is derived from an EMBL/GenBank/DDBJ whole genome shotgun (WGS) entry which is preliminary data.</text>
</comment>
<dbReference type="GO" id="GO:0042597">
    <property type="term" value="C:periplasmic space"/>
    <property type="evidence" value="ECO:0007669"/>
    <property type="project" value="UniProtKB-SubCell"/>
</dbReference>
<proteinExistence type="predicted"/>